<organism evidence="1 2">
    <name type="scientific">Brassica carinata</name>
    <name type="common">Ethiopian mustard</name>
    <name type="synonym">Abyssinian cabbage</name>
    <dbReference type="NCBI Taxonomy" id="52824"/>
    <lineage>
        <taxon>Eukaryota</taxon>
        <taxon>Viridiplantae</taxon>
        <taxon>Streptophyta</taxon>
        <taxon>Embryophyta</taxon>
        <taxon>Tracheophyta</taxon>
        <taxon>Spermatophyta</taxon>
        <taxon>Magnoliopsida</taxon>
        <taxon>eudicotyledons</taxon>
        <taxon>Gunneridae</taxon>
        <taxon>Pentapetalae</taxon>
        <taxon>rosids</taxon>
        <taxon>malvids</taxon>
        <taxon>Brassicales</taxon>
        <taxon>Brassicaceae</taxon>
        <taxon>Brassiceae</taxon>
        <taxon>Brassica</taxon>
    </lineage>
</organism>
<dbReference type="PANTHER" id="PTHR31286:SF99">
    <property type="entry name" value="DUF4283 DOMAIN-CONTAINING PROTEIN"/>
    <property type="match status" value="1"/>
</dbReference>
<comment type="caution">
    <text evidence="1">The sequence shown here is derived from an EMBL/GenBank/DDBJ whole genome shotgun (WGS) entry which is preliminary data.</text>
</comment>
<keyword evidence="2" id="KW-1185">Reference proteome</keyword>
<dbReference type="AlphaFoldDB" id="A0A8X7RSD0"/>
<accession>A0A8X7RSD0</accession>
<gene>
    <name evidence="1" type="ORF">Bca52824_040074</name>
</gene>
<dbReference type="PANTHER" id="PTHR31286">
    <property type="entry name" value="GLYCINE-RICH CELL WALL STRUCTURAL PROTEIN 1.8-LIKE"/>
    <property type="match status" value="1"/>
</dbReference>
<dbReference type="EMBL" id="JAAMPC010000009">
    <property type="protein sequence ID" value="KAG2293405.1"/>
    <property type="molecule type" value="Genomic_DNA"/>
</dbReference>
<dbReference type="OrthoDB" id="1109467at2759"/>
<reference evidence="1 2" key="1">
    <citation type="submission" date="2020-02" db="EMBL/GenBank/DDBJ databases">
        <authorList>
            <person name="Ma Q."/>
            <person name="Huang Y."/>
            <person name="Song X."/>
            <person name="Pei D."/>
        </authorList>
    </citation>
    <scope>NUCLEOTIDE SEQUENCE [LARGE SCALE GENOMIC DNA]</scope>
    <source>
        <strain evidence="1">Sxm20200214</strain>
        <tissue evidence="1">Leaf</tissue>
    </source>
</reference>
<evidence type="ECO:0000313" key="2">
    <source>
        <dbReference type="Proteomes" id="UP000886595"/>
    </source>
</evidence>
<dbReference type="InterPro" id="IPR040256">
    <property type="entry name" value="At4g02000-like"/>
</dbReference>
<evidence type="ECO:0008006" key="3">
    <source>
        <dbReference type="Google" id="ProtNLM"/>
    </source>
</evidence>
<name>A0A8X7RSD0_BRACI</name>
<proteinExistence type="predicted"/>
<evidence type="ECO:0000313" key="1">
    <source>
        <dbReference type="EMBL" id="KAG2293405.1"/>
    </source>
</evidence>
<dbReference type="Proteomes" id="UP000886595">
    <property type="component" value="Unassembled WGS sequence"/>
</dbReference>
<sequence>MIRFEREDEYLAALIGGPCRAFGSYLMVRAWSPEFDPLRDDIVTTPVWIKLANIRVNFYHHLILMGIAKGLGTPIGVDLTTLNVERARFARICVEVNLAKPLKGTVLINGERYFVAYEGLSNICSKCGIYGHMVHGCPRTIAERVANLDI</sequence>
<protein>
    <recommendedName>
        <fullName evidence="3">CCHC-type domain-containing protein</fullName>
    </recommendedName>
</protein>